<dbReference type="InterPro" id="IPR031807">
    <property type="entry name" value="HicB-like"/>
</dbReference>
<gene>
    <name evidence="2" type="ORF">KDA_06870</name>
</gene>
<comment type="caution">
    <text evidence="2">The sequence shown here is derived from an EMBL/GenBank/DDBJ whole genome shotgun (WGS) entry which is preliminary data.</text>
</comment>
<evidence type="ECO:0000259" key="1">
    <source>
        <dbReference type="Pfam" id="PF15919"/>
    </source>
</evidence>
<reference evidence="3" key="1">
    <citation type="submission" date="2018-12" db="EMBL/GenBank/DDBJ databases">
        <title>Tengunoibacter tsumagoiensis gen. nov., sp. nov., Dictyobacter kobayashii sp. nov., D. alpinus sp. nov., and D. joshuensis sp. nov. and description of Dictyobacteraceae fam. nov. within the order Ktedonobacterales isolated from Tengu-no-mugimeshi.</title>
        <authorList>
            <person name="Wang C.M."/>
            <person name="Zheng Y."/>
            <person name="Sakai Y."/>
            <person name="Toyoda A."/>
            <person name="Minakuchi Y."/>
            <person name="Abe K."/>
            <person name="Yokota A."/>
            <person name="Yabe S."/>
        </authorList>
    </citation>
    <scope>NUCLEOTIDE SEQUENCE [LARGE SCALE GENOMIC DNA]</scope>
    <source>
        <strain evidence="3">Uno16</strain>
    </source>
</reference>
<organism evidence="2 3">
    <name type="scientific">Dictyobacter alpinus</name>
    <dbReference type="NCBI Taxonomy" id="2014873"/>
    <lineage>
        <taxon>Bacteria</taxon>
        <taxon>Bacillati</taxon>
        <taxon>Chloroflexota</taxon>
        <taxon>Ktedonobacteria</taxon>
        <taxon>Ktedonobacterales</taxon>
        <taxon>Dictyobacteraceae</taxon>
        <taxon>Dictyobacter</taxon>
    </lineage>
</organism>
<sequence>MKTEPLRCSMNIQWSEEDQAYIVTVPELSGCKTHEKTYIEAVKQGQDAIESWIEANKAWGRPIPAPRITMTAENAYHIRSTRG</sequence>
<dbReference type="Proteomes" id="UP000287171">
    <property type="component" value="Unassembled WGS sequence"/>
</dbReference>
<dbReference type="InterPro" id="IPR051404">
    <property type="entry name" value="TA_system_antitoxin"/>
</dbReference>
<protein>
    <recommendedName>
        <fullName evidence="1">HicB-like antitoxin of toxin-antitoxin system domain-containing protein</fullName>
    </recommendedName>
</protein>
<dbReference type="RefSeq" id="WP_126625804.1">
    <property type="nucleotide sequence ID" value="NZ_BIFT01000001.1"/>
</dbReference>
<evidence type="ECO:0000313" key="2">
    <source>
        <dbReference type="EMBL" id="GCE25203.1"/>
    </source>
</evidence>
<name>A0A402B1I9_9CHLR</name>
<accession>A0A402B1I9</accession>
<dbReference type="Pfam" id="PF15919">
    <property type="entry name" value="HicB_lk_antitox"/>
    <property type="match status" value="1"/>
</dbReference>
<proteinExistence type="predicted"/>
<dbReference type="Gene3D" id="3.30.160.250">
    <property type="match status" value="1"/>
</dbReference>
<dbReference type="InterPro" id="IPR035069">
    <property type="entry name" value="TTHA1013/TTHA0281-like"/>
</dbReference>
<dbReference type="OrthoDB" id="5419659at2"/>
<dbReference type="AlphaFoldDB" id="A0A402B1I9"/>
<dbReference type="PANTHER" id="PTHR34504">
    <property type="entry name" value="ANTITOXIN HICB"/>
    <property type="match status" value="1"/>
</dbReference>
<keyword evidence="3" id="KW-1185">Reference proteome</keyword>
<feature type="domain" description="HicB-like antitoxin of toxin-antitoxin system" evidence="1">
    <location>
        <begin position="15"/>
        <end position="67"/>
    </location>
</feature>
<evidence type="ECO:0000313" key="3">
    <source>
        <dbReference type="Proteomes" id="UP000287171"/>
    </source>
</evidence>
<dbReference type="SUPFAM" id="SSF143100">
    <property type="entry name" value="TTHA1013/TTHA0281-like"/>
    <property type="match status" value="1"/>
</dbReference>
<dbReference type="PANTHER" id="PTHR34504:SF2">
    <property type="entry name" value="UPF0150 PROTEIN SSL0259"/>
    <property type="match status" value="1"/>
</dbReference>
<dbReference type="EMBL" id="BIFT01000001">
    <property type="protein sequence ID" value="GCE25203.1"/>
    <property type="molecule type" value="Genomic_DNA"/>
</dbReference>